<evidence type="ECO:0000256" key="5">
    <source>
        <dbReference type="ARBA" id="ARBA00023054"/>
    </source>
</evidence>
<accession>A0A6I8NJ44</accession>
<dbReference type="AlphaFoldDB" id="A0A6I8NJ44"/>
<dbReference type="Proteomes" id="UP000002279">
    <property type="component" value="Unplaced"/>
</dbReference>
<dbReference type="PANTHER" id="PTHR31759">
    <property type="entry name" value="COILED-COIL DOMAIN-CONTAINING PROTEIN 167"/>
    <property type="match status" value="1"/>
</dbReference>
<evidence type="ECO:0000313" key="9">
    <source>
        <dbReference type="Ensembl" id="ENSOANP00000041096.1"/>
    </source>
</evidence>
<feature type="region of interest" description="Disordered" evidence="7">
    <location>
        <begin position="34"/>
        <end position="55"/>
    </location>
</feature>
<evidence type="ECO:0000256" key="6">
    <source>
        <dbReference type="ARBA" id="ARBA00023136"/>
    </source>
</evidence>
<evidence type="ECO:0000256" key="8">
    <source>
        <dbReference type="SAM" id="Phobius"/>
    </source>
</evidence>
<feature type="transmembrane region" description="Helical" evidence="8">
    <location>
        <begin position="76"/>
        <end position="93"/>
    </location>
</feature>
<dbReference type="GO" id="GO:0016020">
    <property type="term" value="C:membrane"/>
    <property type="evidence" value="ECO:0007669"/>
    <property type="project" value="UniProtKB-SubCell"/>
</dbReference>
<keyword evidence="5" id="KW-0175">Coiled coil</keyword>
<dbReference type="FunCoup" id="A0A6I8NJ44">
    <property type="interactions" value="125"/>
</dbReference>
<dbReference type="OMA" id="MAIMNER"/>
<reference evidence="9" key="1">
    <citation type="submission" date="2025-08" db="UniProtKB">
        <authorList>
            <consortium name="Ensembl"/>
        </authorList>
    </citation>
    <scope>IDENTIFICATION</scope>
    <source>
        <strain evidence="9">Glennie</strain>
    </source>
</reference>
<evidence type="ECO:0000256" key="1">
    <source>
        <dbReference type="ARBA" id="ARBA00004167"/>
    </source>
</evidence>
<evidence type="ECO:0000256" key="2">
    <source>
        <dbReference type="ARBA" id="ARBA00022350"/>
    </source>
</evidence>
<keyword evidence="6 8" id="KW-0472">Membrane</keyword>
<sequence>MTQRKRGPALFQIDGLEEKLSLCQRELEELDGRLGREELSPQDRRSLEKQKKGLETKASNYERELQVLRRENRRNTLLSVAIFLLLVLAYTCWTV</sequence>
<dbReference type="Ensembl" id="ENSOANT00000073471.1">
    <property type="protein sequence ID" value="ENSOANP00000041096.1"/>
    <property type="gene ID" value="ENSOANG00000048275.1"/>
</dbReference>
<keyword evidence="10" id="KW-1185">Reference proteome</keyword>
<dbReference type="Bgee" id="ENSOANG00000048275">
    <property type="expression patterns" value="Expressed in fibroblast and 7 other cell types or tissues"/>
</dbReference>
<gene>
    <name evidence="9" type="primary">CCDC167</name>
</gene>
<evidence type="ECO:0000256" key="3">
    <source>
        <dbReference type="ARBA" id="ARBA00022692"/>
    </source>
</evidence>
<evidence type="ECO:0000256" key="7">
    <source>
        <dbReference type="SAM" id="MobiDB-lite"/>
    </source>
</evidence>
<organism evidence="9 10">
    <name type="scientific">Ornithorhynchus anatinus</name>
    <name type="common">Duckbill platypus</name>
    <dbReference type="NCBI Taxonomy" id="9258"/>
    <lineage>
        <taxon>Eukaryota</taxon>
        <taxon>Metazoa</taxon>
        <taxon>Chordata</taxon>
        <taxon>Craniata</taxon>
        <taxon>Vertebrata</taxon>
        <taxon>Euteleostomi</taxon>
        <taxon>Mammalia</taxon>
        <taxon>Monotremata</taxon>
        <taxon>Ornithorhynchidae</taxon>
        <taxon>Ornithorhynchus</taxon>
    </lineage>
</organism>
<dbReference type="Pfam" id="PF15188">
    <property type="entry name" value="CCDC-167"/>
    <property type="match status" value="1"/>
</dbReference>
<keyword evidence="4 8" id="KW-1133">Transmembrane helix</keyword>
<dbReference type="PANTHER" id="PTHR31759:SF1">
    <property type="entry name" value="COILED-COIL DOMAIN-CONTAINING PROTEIN 167"/>
    <property type="match status" value="1"/>
</dbReference>
<keyword evidence="3 8" id="KW-0812">Transmembrane</keyword>
<comment type="subcellular location">
    <subcellularLocation>
        <location evidence="1">Membrane</location>
        <topology evidence="1">Single-pass membrane protein</topology>
    </subcellularLocation>
</comment>
<evidence type="ECO:0000256" key="4">
    <source>
        <dbReference type="ARBA" id="ARBA00022989"/>
    </source>
</evidence>
<dbReference type="GeneTree" id="ENSGT00390000010210"/>
<evidence type="ECO:0000313" key="10">
    <source>
        <dbReference type="Proteomes" id="UP000002279"/>
    </source>
</evidence>
<dbReference type="InterPro" id="IPR028194">
    <property type="entry name" value="CC167"/>
</dbReference>
<dbReference type="InParanoid" id="A0A6I8NJ44"/>
<protein>
    <recommendedName>
        <fullName evidence="2">Coiled-coil domain-containing protein 167</fullName>
    </recommendedName>
</protein>
<reference evidence="9" key="2">
    <citation type="submission" date="2025-09" db="UniProtKB">
        <authorList>
            <consortium name="Ensembl"/>
        </authorList>
    </citation>
    <scope>IDENTIFICATION</scope>
    <source>
        <strain evidence="9">Glennie</strain>
    </source>
</reference>
<proteinExistence type="predicted"/>
<name>A0A6I8NJ44_ORNAN</name>